<reference evidence="3" key="1">
    <citation type="submission" date="2024-02" db="UniProtKB">
        <authorList>
            <consortium name="WormBaseParasite"/>
        </authorList>
    </citation>
    <scope>IDENTIFICATION</scope>
</reference>
<keyword evidence="2" id="KW-1185">Reference proteome</keyword>
<protein>
    <submittedName>
        <fullName evidence="3">Activin types I and II receptor domain-containing protein</fullName>
    </submittedName>
</protein>
<evidence type="ECO:0000313" key="3">
    <source>
        <dbReference type="WBParaSite" id="TCONS_00011458.p1"/>
    </source>
</evidence>
<keyword evidence="1" id="KW-0812">Transmembrane</keyword>
<evidence type="ECO:0000256" key="1">
    <source>
        <dbReference type="SAM" id="Phobius"/>
    </source>
</evidence>
<proteinExistence type="predicted"/>
<name>A0AAF5DF46_STRER</name>
<dbReference type="WBParaSite" id="TCONS_00011458.p1">
    <property type="protein sequence ID" value="TCONS_00011458.p1"/>
    <property type="gene ID" value="XLOC_005882"/>
</dbReference>
<dbReference type="Proteomes" id="UP000035681">
    <property type="component" value="Unplaced"/>
</dbReference>
<dbReference type="AlphaFoldDB" id="A0AAF5DF46"/>
<sequence>SICNNVNVEKNKLLMVNDLKKNKIISNATTKQLLESNPIKCYSYVNQISMIKRYSNLTNLPETNITCRYDDSCVKYTIKINDHNTAIWKGCFSTFQLNIGRMYGNYILNSCFVALNDNEESICICSDNDYCNSQPKKIFFYYVTYIIVLFILFF</sequence>
<organism evidence="2 3">
    <name type="scientific">Strongyloides stercoralis</name>
    <name type="common">Threadworm</name>
    <dbReference type="NCBI Taxonomy" id="6248"/>
    <lineage>
        <taxon>Eukaryota</taxon>
        <taxon>Metazoa</taxon>
        <taxon>Ecdysozoa</taxon>
        <taxon>Nematoda</taxon>
        <taxon>Chromadorea</taxon>
        <taxon>Rhabditida</taxon>
        <taxon>Tylenchina</taxon>
        <taxon>Panagrolaimomorpha</taxon>
        <taxon>Strongyloidoidea</taxon>
        <taxon>Strongyloididae</taxon>
        <taxon>Strongyloides</taxon>
    </lineage>
</organism>
<keyword evidence="1" id="KW-0472">Membrane</keyword>
<feature type="transmembrane region" description="Helical" evidence="1">
    <location>
        <begin position="138"/>
        <end position="153"/>
    </location>
</feature>
<keyword evidence="1" id="KW-1133">Transmembrane helix</keyword>
<accession>A0AAF5DF46</accession>
<evidence type="ECO:0000313" key="2">
    <source>
        <dbReference type="Proteomes" id="UP000035681"/>
    </source>
</evidence>